<dbReference type="EMBL" id="WNZX01000001">
    <property type="protein sequence ID" value="MUG69172.1"/>
    <property type="molecule type" value="Genomic_DNA"/>
</dbReference>
<protein>
    <recommendedName>
        <fullName evidence="2">D-aminoacyl-tRNA deacylase</fullName>
        <shortName evidence="2">DTD</shortName>
        <ecNumber evidence="2">3.1.1.96</ecNumber>
    </recommendedName>
    <alternativeName>
        <fullName evidence="2">Gly-tRNA(Ala) deacylase</fullName>
        <ecNumber evidence="2">3.1.1.-</ecNumber>
    </alternativeName>
</protein>
<evidence type="ECO:0000313" key="4">
    <source>
        <dbReference type="Proteomes" id="UP000450917"/>
    </source>
</evidence>
<dbReference type="GO" id="GO:0019478">
    <property type="term" value="P:D-amino acid catabolic process"/>
    <property type="evidence" value="ECO:0007669"/>
    <property type="project" value="UniProtKB-UniRule"/>
</dbReference>
<feature type="short sequence motif" description="Gly-cisPro motif, important for rejection of L-amino acids" evidence="2">
    <location>
        <begin position="137"/>
        <end position="138"/>
    </location>
</feature>
<dbReference type="InterPro" id="IPR003732">
    <property type="entry name" value="Daa-tRNA_deacyls_DTD"/>
</dbReference>
<sequence length="149" mass="16059">MKVVLQRSKAAQVTVDGVTVGRIDAGLVLLVGIAEGDTEQDARYVAEKVAGLRIFEDESGKMNLSVLDTGGQILSVSQFTLYGDVRKGKRPNFMAAARLETAEPLYERFNELLRDQGLKVETGKFGAMMDVSLVNDGPVTLIVESKPGA</sequence>
<dbReference type="Pfam" id="PF02580">
    <property type="entry name" value="Tyr_Deacylase"/>
    <property type="match status" value="1"/>
</dbReference>
<proteinExistence type="inferred from homology"/>
<evidence type="ECO:0000256" key="1">
    <source>
        <dbReference type="ARBA" id="ARBA00009673"/>
    </source>
</evidence>
<dbReference type="AlphaFoldDB" id="A0A7X3CQH5"/>
<dbReference type="RefSeq" id="WP_330164458.1">
    <property type="nucleotide sequence ID" value="NZ_WNZX01000001.1"/>
</dbReference>
<dbReference type="SUPFAM" id="SSF69500">
    <property type="entry name" value="DTD-like"/>
    <property type="match status" value="1"/>
</dbReference>
<dbReference type="FunFam" id="3.50.80.10:FF:000001">
    <property type="entry name" value="D-aminoacyl-tRNA deacylase"/>
    <property type="match status" value="1"/>
</dbReference>
<evidence type="ECO:0000313" key="3">
    <source>
        <dbReference type="EMBL" id="MUG69172.1"/>
    </source>
</evidence>
<reference evidence="3 4" key="1">
    <citation type="submission" date="2019-11" db="EMBL/GenBank/DDBJ databases">
        <title>Draft genome sequences of five Paenibacillus species of dairy origin.</title>
        <authorList>
            <person name="Olajide A.M."/>
            <person name="Chen S."/>
            <person name="Lapointe G."/>
        </authorList>
    </citation>
    <scope>NUCLEOTIDE SEQUENCE [LARGE SCALE GENOMIC DNA]</scope>
    <source>
        <strain evidence="3 4">2CS3</strain>
    </source>
</reference>
<dbReference type="NCBIfam" id="TIGR00256">
    <property type="entry name" value="D-aminoacyl-tRNA deacylase"/>
    <property type="match status" value="1"/>
</dbReference>
<dbReference type="GO" id="GO:0000049">
    <property type="term" value="F:tRNA binding"/>
    <property type="evidence" value="ECO:0007669"/>
    <property type="project" value="UniProtKB-UniRule"/>
</dbReference>
<comment type="subcellular location">
    <subcellularLocation>
        <location evidence="2">Cytoplasm</location>
    </subcellularLocation>
</comment>
<dbReference type="GO" id="GO:0005737">
    <property type="term" value="C:cytoplasm"/>
    <property type="evidence" value="ECO:0007669"/>
    <property type="project" value="UniProtKB-SubCell"/>
</dbReference>
<dbReference type="CDD" id="cd00563">
    <property type="entry name" value="Dtyr_deacylase"/>
    <property type="match status" value="1"/>
</dbReference>
<dbReference type="PANTHER" id="PTHR10472">
    <property type="entry name" value="D-TYROSYL-TRNA TYR DEACYLASE"/>
    <property type="match status" value="1"/>
</dbReference>
<dbReference type="EC" id="3.1.1.96" evidence="2"/>
<keyword evidence="2" id="KW-0694">RNA-binding</keyword>
<dbReference type="GO" id="GO:0106026">
    <property type="term" value="F:Gly-tRNA(Ala) deacylase activity"/>
    <property type="evidence" value="ECO:0007669"/>
    <property type="project" value="UniProtKB-UniRule"/>
</dbReference>
<dbReference type="InterPro" id="IPR023509">
    <property type="entry name" value="DTD-like_sf"/>
</dbReference>
<comment type="function">
    <text evidence="2">An aminoacyl-tRNA editing enzyme that deacylates mischarged D-aminoacyl-tRNAs. Also deacylates mischarged glycyl-tRNA(Ala), protecting cells against glycine mischarging by AlaRS. Acts via tRNA-based rather than protein-based catalysis; rejects L-amino acids rather than detecting D-amino acids in the active site. By recycling D-aminoacyl-tRNA to D-amino acids and free tRNA molecules, this enzyme counteracts the toxicity associated with the formation of D-aminoacyl-tRNA entities in vivo and helps enforce protein L-homochirality.</text>
</comment>
<keyword evidence="2" id="KW-0820">tRNA-binding</keyword>
<comment type="catalytic activity">
    <reaction evidence="2">
        <text>a D-aminoacyl-tRNA + H2O = a tRNA + a D-alpha-amino acid + H(+)</text>
        <dbReference type="Rhea" id="RHEA:13953"/>
        <dbReference type="Rhea" id="RHEA-COMP:10123"/>
        <dbReference type="Rhea" id="RHEA-COMP:10124"/>
        <dbReference type="ChEBI" id="CHEBI:15377"/>
        <dbReference type="ChEBI" id="CHEBI:15378"/>
        <dbReference type="ChEBI" id="CHEBI:59871"/>
        <dbReference type="ChEBI" id="CHEBI:78442"/>
        <dbReference type="ChEBI" id="CHEBI:79333"/>
        <dbReference type="EC" id="3.1.1.96"/>
    </reaction>
</comment>
<gene>
    <name evidence="2" type="primary">dtd</name>
    <name evidence="3" type="ORF">GNP93_00635</name>
</gene>
<dbReference type="EC" id="3.1.1.-" evidence="2"/>
<dbReference type="HAMAP" id="MF_00518">
    <property type="entry name" value="Deacylase_Dtd"/>
    <property type="match status" value="1"/>
</dbReference>
<dbReference type="GO" id="GO:0043908">
    <property type="term" value="F:Ser(Gly)-tRNA(Ala) hydrolase activity"/>
    <property type="evidence" value="ECO:0007669"/>
    <property type="project" value="UniProtKB-UniRule"/>
</dbReference>
<keyword evidence="2 3" id="KW-0378">Hydrolase</keyword>
<organism evidence="3 4">
    <name type="scientific">Paenibacillus validus</name>
    <dbReference type="NCBI Taxonomy" id="44253"/>
    <lineage>
        <taxon>Bacteria</taxon>
        <taxon>Bacillati</taxon>
        <taxon>Bacillota</taxon>
        <taxon>Bacilli</taxon>
        <taxon>Bacillales</taxon>
        <taxon>Paenibacillaceae</taxon>
        <taxon>Paenibacillus</taxon>
    </lineage>
</organism>
<comment type="caution">
    <text evidence="3">The sequence shown here is derived from an EMBL/GenBank/DDBJ whole genome shotgun (WGS) entry which is preliminary data.</text>
</comment>
<keyword evidence="4" id="KW-1185">Reference proteome</keyword>
<keyword evidence="2" id="KW-0963">Cytoplasm</keyword>
<dbReference type="Gene3D" id="3.50.80.10">
    <property type="entry name" value="D-tyrosyl-tRNA(Tyr) deacylase"/>
    <property type="match status" value="1"/>
</dbReference>
<evidence type="ECO:0000256" key="2">
    <source>
        <dbReference type="HAMAP-Rule" id="MF_00518"/>
    </source>
</evidence>
<dbReference type="PANTHER" id="PTHR10472:SF5">
    <property type="entry name" value="D-AMINOACYL-TRNA DEACYLASE 1"/>
    <property type="match status" value="1"/>
</dbReference>
<comment type="domain">
    <text evidence="2">A Gly-cisPro motif from one monomer fits into the active site of the other monomer to allow specific chiral rejection of L-amino acids.</text>
</comment>
<dbReference type="GO" id="GO:0051500">
    <property type="term" value="F:D-tyrosyl-tRNA(Tyr) deacylase activity"/>
    <property type="evidence" value="ECO:0007669"/>
    <property type="project" value="TreeGrafter"/>
</dbReference>
<comment type="catalytic activity">
    <reaction evidence="2">
        <text>glycyl-tRNA(Ala) + H2O = tRNA(Ala) + glycine + H(+)</text>
        <dbReference type="Rhea" id="RHEA:53744"/>
        <dbReference type="Rhea" id="RHEA-COMP:9657"/>
        <dbReference type="Rhea" id="RHEA-COMP:13640"/>
        <dbReference type="ChEBI" id="CHEBI:15377"/>
        <dbReference type="ChEBI" id="CHEBI:15378"/>
        <dbReference type="ChEBI" id="CHEBI:57305"/>
        <dbReference type="ChEBI" id="CHEBI:78442"/>
        <dbReference type="ChEBI" id="CHEBI:78522"/>
    </reaction>
</comment>
<name>A0A7X3CQH5_9BACL</name>
<comment type="similarity">
    <text evidence="1 2">Belongs to the DTD family.</text>
</comment>
<comment type="subunit">
    <text evidence="2">Homodimer.</text>
</comment>
<dbReference type="Proteomes" id="UP000450917">
    <property type="component" value="Unassembled WGS sequence"/>
</dbReference>
<accession>A0A7X3CQH5</accession>